<evidence type="ECO:0000313" key="1">
    <source>
        <dbReference type="EMBL" id="MFC0202591.1"/>
    </source>
</evidence>
<feature type="non-terminal residue" evidence="1">
    <location>
        <position position="1"/>
    </location>
</feature>
<name>A0ABV6CPB7_9RHOB</name>
<evidence type="ECO:0008006" key="3">
    <source>
        <dbReference type="Google" id="ProtNLM"/>
    </source>
</evidence>
<comment type="caution">
    <text evidence="1">The sequence shown here is derived from an EMBL/GenBank/DDBJ whole genome shotgun (WGS) entry which is preliminary data.</text>
</comment>
<proteinExistence type="predicted"/>
<evidence type="ECO:0000313" key="2">
    <source>
        <dbReference type="Proteomes" id="UP001589795"/>
    </source>
</evidence>
<accession>A0ABV6CPB7</accession>
<sequence length="78" mass="8904">SAMSLDVQCVSQKGFMQQRHWTGYHTRSRLEAKMRCLKAFGERIAARDPDRQTAEIHIRVALMNRFSALGTAEIVRVA</sequence>
<protein>
    <recommendedName>
        <fullName evidence="3">Transposase DDE domain-containing protein</fullName>
    </recommendedName>
</protein>
<dbReference type="Proteomes" id="UP001589795">
    <property type="component" value="Unassembled WGS sequence"/>
</dbReference>
<dbReference type="EMBL" id="JBHLWQ010000200">
    <property type="protein sequence ID" value="MFC0202591.1"/>
    <property type="molecule type" value="Genomic_DNA"/>
</dbReference>
<keyword evidence="2" id="KW-1185">Reference proteome</keyword>
<gene>
    <name evidence="1" type="ORF">ACFFIZ_20340</name>
</gene>
<reference evidence="1 2" key="1">
    <citation type="submission" date="2024-09" db="EMBL/GenBank/DDBJ databases">
        <authorList>
            <person name="Sun Q."/>
            <person name="Mori K."/>
        </authorList>
    </citation>
    <scope>NUCLEOTIDE SEQUENCE [LARGE SCALE GENOMIC DNA]</scope>
    <source>
        <strain evidence="1 2">CCM 7904</strain>
    </source>
</reference>
<organism evidence="1 2">
    <name type="scientific">Paracoccus rhizosphaerae</name>
    <dbReference type="NCBI Taxonomy" id="1133347"/>
    <lineage>
        <taxon>Bacteria</taxon>
        <taxon>Pseudomonadati</taxon>
        <taxon>Pseudomonadota</taxon>
        <taxon>Alphaproteobacteria</taxon>
        <taxon>Rhodobacterales</taxon>
        <taxon>Paracoccaceae</taxon>
        <taxon>Paracoccus</taxon>
    </lineage>
</organism>